<dbReference type="CDD" id="cd12797">
    <property type="entry name" value="M23_peptidase"/>
    <property type="match status" value="1"/>
</dbReference>
<evidence type="ECO:0000313" key="4">
    <source>
        <dbReference type="Proteomes" id="UP001157069"/>
    </source>
</evidence>
<accession>A0ABQ6JUK6</accession>
<evidence type="ECO:0000256" key="1">
    <source>
        <dbReference type="ARBA" id="ARBA00022729"/>
    </source>
</evidence>
<dbReference type="PANTHER" id="PTHR21666:SF289">
    <property type="entry name" value="L-ALA--D-GLU ENDOPEPTIDASE"/>
    <property type="match status" value="1"/>
</dbReference>
<protein>
    <recommendedName>
        <fullName evidence="2">M23ase beta-sheet core domain-containing protein</fullName>
    </recommendedName>
</protein>
<dbReference type="InterPro" id="IPR016047">
    <property type="entry name" value="M23ase_b-sheet_dom"/>
</dbReference>
<evidence type="ECO:0000259" key="2">
    <source>
        <dbReference type="Pfam" id="PF01551"/>
    </source>
</evidence>
<evidence type="ECO:0000313" key="3">
    <source>
        <dbReference type="EMBL" id="GMA91980.1"/>
    </source>
</evidence>
<dbReference type="PANTHER" id="PTHR21666">
    <property type="entry name" value="PEPTIDASE-RELATED"/>
    <property type="match status" value="1"/>
</dbReference>
<dbReference type="InterPro" id="IPR050570">
    <property type="entry name" value="Cell_wall_metabolism_enzyme"/>
</dbReference>
<name>A0ABQ6JUK6_9MICO</name>
<reference evidence="4" key="1">
    <citation type="journal article" date="2019" name="Int. J. Syst. Evol. Microbiol.">
        <title>The Global Catalogue of Microorganisms (GCM) 10K type strain sequencing project: providing services to taxonomists for standard genome sequencing and annotation.</title>
        <authorList>
            <consortium name="The Broad Institute Genomics Platform"/>
            <consortium name="The Broad Institute Genome Sequencing Center for Infectious Disease"/>
            <person name="Wu L."/>
            <person name="Ma J."/>
        </authorList>
    </citation>
    <scope>NUCLEOTIDE SEQUENCE [LARGE SCALE GENOMIC DNA]</scope>
    <source>
        <strain evidence="4">NBRC 108755</strain>
    </source>
</reference>
<dbReference type="Proteomes" id="UP001157069">
    <property type="component" value="Unassembled WGS sequence"/>
</dbReference>
<comment type="caution">
    <text evidence="3">The sequence shown here is derived from an EMBL/GenBank/DDBJ whole genome shotgun (WGS) entry which is preliminary data.</text>
</comment>
<proteinExistence type="predicted"/>
<dbReference type="RefSeq" id="WP_284300571.1">
    <property type="nucleotide sequence ID" value="NZ_BSVA01000001.1"/>
</dbReference>
<dbReference type="Pfam" id="PF01551">
    <property type="entry name" value="Peptidase_M23"/>
    <property type="match status" value="1"/>
</dbReference>
<dbReference type="Gene3D" id="2.70.70.10">
    <property type="entry name" value="Glucose Permease (Domain IIA)"/>
    <property type="match status" value="1"/>
</dbReference>
<dbReference type="EMBL" id="BSVA01000001">
    <property type="protein sequence ID" value="GMA91980.1"/>
    <property type="molecule type" value="Genomic_DNA"/>
</dbReference>
<keyword evidence="1" id="KW-0732">Signal</keyword>
<dbReference type="SUPFAM" id="SSF51261">
    <property type="entry name" value="Duplicated hybrid motif"/>
    <property type="match status" value="1"/>
</dbReference>
<dbReference type="InterPro" id="IPR011055">
    <property type="entry name" value="Dup_hybrid_motif"/>
</dbReference>
<feature type="domain" description="M23ase beta-sheet core" evidence="2">
    <location>
        <begin position="121"/>
        <end position="218"/>
    </location>
</feature>
<organism evidence="3 4">
    <name type="scientific">Homoserinibacter gongjuensis</name>
    <dbReference type="NCBI Taxonomy" id="1162968"/>
    <lineage>
        <taxon>Bacteria</taxon>
        <taxon>Bacillati</taxon>
        <taxon>Actinomycetota</taxon>
        <taxon>Actinomycetes</taxon>
        <taxon>Micrococcales</taxon>
        <taxon>Microbacteriaceae</taxon>
        <taxon>Homoserinibacter</taxon>
    </lineage>
</organism>
<sequence length="232" mass="24393">MPARAVAAPNPAHIPLGVFRGMSRRRLAFGTLLLSMFLVVIHDLPASASTLPVAEPVVAGQELAITDATLAASTRTLPLETTRDAFALSYYTPIQWPVSPGSPISSYFGHRAAPCGGCSTEHSGVDFTPGRGTPVHAIADGIAVSRPMSGWGSYVVLQHEVDGEIVLSGYAHMITGTTVPVGTVVKRGDVIGRVGSTGESSGAHLHFSIIRGDRFVEPLSWMRAHVTEPFAG</sequence>
<keyword evidence="4" id="KW-1185">Reference proteome</keyword>
<gene>
    <name evidence="3" type="ORF">GCM10025869_25090</name>
</gene>